<dbReference type="OrthoDB" id="7348034at2"/>
<comment type="caution">
    <text evidence="2">The sequence shown here is derived from an EMBL/GenBank/DDBJ whole genome shotgun (WGS) entry which is preliminary data.</text>
</comment>
<sequence>MPAAAGHAFLEATPRRTALRFVHAALSNLRIGSRPMARLLAVALVAAGFVFQGLIPGLDLAFRGETLLVTLAARTGICHASPAGGTERTAVPSPMGEPGQSESHGCCLVCQAASPAKGALPSPTFKVPTAGTAGLRIAATASSHMDGQASHHHFARGPPVAAA</sequence>
<reference evidence="2 3" key="1">
    <citation type="journal article" date="2014" name="Genome Announc.">
        <title>Draft Genome Sequence of Magnetospirillum sp. Strain SO-1, a Freshwater Magnetotactic Bacterium Isolated from the Ol'khovka River, Russia.</title>
        <authorList>
            <person name="Grouzdev D.S."/>
            <person name="Dziuba M.V."/>
            <person name="Sukhacheva M.S."/>
            <person name="Mardanov A.V."/>
            <person name="Beletskiy A.V."/>
            <person name="Kuznetsov B.B."/>
            <person name="Skryabin K.G."/>
        </authorList>
    </citation>
    <scope>NUCLEOTIDE SEQUENCE [LARGE SCALE GENOMIC DNA]</scope>
    <source>
        <strain evidence="2 3">SO-1</strain>
    </source>
</reference>
<keyword evidence="1" id="KW-0472">Membrane</keyword>
<dbReference type="AlphaFoldDB" id="M2YD41"/>
<evidence type="ECO:0008006" key="4">
    <source>
        <dbReference type="Google" id="ProtNLM"/>
    </source>
</evidence>
<dbReference type="STRING" id="1244869.H261_05889"/>
<protein>
    <recommendedName>
        <fullName evidence="4">DUF2946 domain-containing protein</fullName>
    </recommendedName>
</protein>
<dbReference type="PATRIC" id="fig|1244869.3.peg.1181"/>
<keyword evidence="3" id="KW-1185">Reference proteome</keyword>
<dbReference type="Proteomes" id="UP000011744">
    <property type="component" value="Unassembled WGS sequence"/>
</dbReference>
<accession>M2YD41</accession>
<gene>
    <name evidence="2" type="ORF">H261_05889</name>
</gene>
<evidence type="ECO:0000313" key="2">
    <source>
        <dbReference type="EMBL" id="EME70916.1"/>
    </source>
</evidence>
<keyword evidence="1" id="KW-0812">Transmembrane</keyword>
<keyword evidence="1" id="KW-1133">Transmembrane helix</keyword>
<evidence type="ECO:0000313" key="3">
    <source>
        <dbReference type="Proteomes" id="UP000011744"/>
    </source>
</evidence>
<dbReference type="EMBL" id="AONQ01000011">
    <property type="protein sequence ID" value="EME70916.1"/>
    <property type="molecule type" value="Genomic_DNA"/>
</dbReference>
<evidence type="ECO:0000256" key="1">
    <source>
        <dbReference type="SAM" id="Phobius"/>
    </source>
</evidence>
<feature type="transmembrane region" description="Helical" evidence="1">
    <location>
        <begin position="39"/>
        <end position="58"/>
    </location>
</feature>
<organism evidence="2 3">
    <name type="scientific">Paramagnetospirillum caucaseum</name>
    <dbReference type="NCBI Taxonomy" id="1244869"/>
    <lineage>
        <taxon>Bacteria</taxon>
        <taxon>Pseudomonadati</taxon>
        <taxon>Pseudomonadota</taxon>
        <taxon>Alphaproteobacteria</taxon>
        <taxon>Rhodospirillales</taxon>
        <taxon>Magnetospirillaceae</taxon>
        <taxon>Paramagnetospirillum</taxon>
    </lineage>
</organism>
<proteinExistence type="predicted"/>
<name>M2YD41_9PROT</name>